<dbReference type="Proteomes" id="UP001055879">
    <property type="component" value="Linkage Group LG10"/>
</dbReference>
<proteinExistence type="predicted"/>
<reference evidence="1 2" key="2">
    <citation type="journal article" date="2022" name="Mol. Ecol. Resour.">
        <title>The genomes of chicory, endive, great burdock and yacon provide insights into Asteraceae paleo-polyploidization history and plant inulin production.</title>
        <authorList>
            <person name="Fan W."/>
            <person name="Wang S."/>
            <person name="Wang H."/>
            <person name="Wang A."/>
            <person name="Jiang F."/>
            <person name="Liu H."/>
            <person name="Zhao H."/>
            <person name="Xu D."/>
            <person name="Zhang Y."/>
        </authorList>
    </citation>
    <scope>NUCLEOTIDE SEQUENCE [LARGE SCALE GENOMIC DNA]</scope>
    <source>
        <strain evidence="2">cv. Niubang</strain>
    </source>
</reference>
<keyword evidence="2" id="KW-1185">Reference proteome</keyword>
<reference evidence="2" key="1">
    <citation type="journal article" date="2022" name="Mol. Ecol. Resour.">
        <title>The genomes of chicory, endive, great burdock and yacon provide insights into Asteraceae palaeo-polyploidization history and plant inulin production.</title>
        <authorList>
            <person name="Fan W."/>
            <person name="Wang S."/>
            <person name="Wang H."/>
            <person name="Wang A."/>
            <person name="Jiang F."/>
            <person name="Liu H."/>
            <person name="Zhao H."/>
            <person name="Xu D."/>
            <person name="Zhang Y."/>
        </authorList>
    </citation>
    <scope>NUCLEOTIDE SEQUENCE [LARGE SCALE GENOMIC DNA]</scope>
    <source>
        <strain evidence="2">cv. Niubang</strain>
    </source>
</reference>
<gene>
    <name evidence="1" type="ORF">L6452_30142</name>
</gene>
<evidence type="ECO:0000313" key="2">
    <source>
        <dbReference type="Proteomes" id="UP001055879"/>
    </source>
</evidence>
<name>A0ACB8ZI82_ARCLA</name>
<protein>
    <submittedName>
        <fullName evidence="1">Uncharacterized protein</fullName>
    </submittedName>
</protein>
<accession>A0ACB8ZI82</accession>
<dbReference type="EMBL" id="CM042056">
    <property type="protein sequence ID" value="KAI3697257.1"/>
    <property type="molecule type" value="Genomic_DNA"/>
</dbReference>
<comment type="caution">
    <text evidence="1">The sequence shown here is derived from an EMBL/GenBank/DDBJ whole genome shotgun (WGS) entry which is preliminary data.</text>
</comment>
<evidence type="ECO:0000313" key="1">
    <source>
        <dbReference type="EMBL" id="KAI3697257.1"/>
    </source>
</evidence>
<organism evidence="1 2">
    <name type="scientific">Arctium lappa</name>
    <name type="common">Greater burdock</name>
    <name type="synonym">Lappa major</name>
    <dbReference type="NCBI Taxonomy" id="4217"/>
    <lineage>
        <taxon>Eukaryota</taxon>
        <taxon>Viridiplantae</taxon>
        <taxon>Streptophyta</taxon>
        <taxon>Embryophyta</taxon>
        <taxon>Tracheophyta</taxon>
        <taxon>Spermatophyta</taxon>
        <taxon>Magnoliopsida</taxon>
        <taxon>eudicotyledons</taxon>
        <taxon>Gunneridae</taxon>
        <taxon>Pentapetalae</taxon>
        <taxon>asterids</taxon>
        <taxon>campanulids</taxon>
        <taxon>Asterales</taxon>
        <taxon>Asteraceae</taxon>
        <taxon>Carduoideae</taxon>
        <taxon>Cardueae</taxon>
        <taxon>Arctiinae</taxon>
        <taxon>Arctium</taxon>
    </lineage>
</organism>
<sequence>MDQGLIQAAWNGDVDHLLREIDNNPSTLLAVVLEGSSETPLHIACFVGHLNFAETVIKFRQEFCRELNQDGFSPLHIAAACGHAEIVKELLKIDLGLCLIKGKDRKIPLHLAVVKGKVEVVSELLLSSLDSVDCTTAQGETALHLAVKNNQFEAFQVLIHHLKQVNKEDLLNSKDFHGNTILHLAVSRKQYEVVDFLINGQVISKEKMELNSLNRIGLTPLDMLLMFQSEAGDREIEEILVRSGSLKAENLQYVASTQEEIRPNHPCENHRSPAGNLFEYFKYNNLKDSPSLVRNTLLVIVILIATATYQPALNPPGGVWQEDLIPSAGNNYTLLSDTNNITATKPHIAGQSILATQNEIAYSIFLFFNSVGFFVSLYMISVLTIAFPLRSELQVSTFAVSVTYCTCMQAIAPHNFIGIGFIVVSIALPITIRIMSMLLRYYWKRHRNVSARTNEERV</sequence>